<feature type="non-terminal residue" evidence="2">
    <location>
        <position position="1"/>
    </location>
</feature>
<dbReference type="EMBL" id="MU154548">
    <property type="protein sequence ID" value="KAF9496866.1"/>
    <property type="molecule type" value="Genomic_DNA"/>
</dbReference>
<sequence>DPFRAHLIALLSLYEVGPATAPLPRYDGPSDWTTDTILNSLSNFAKRMYDAE</sequence>
<reference evidence="2" key="1">
    <citation type="submission" date="2020-11" db="EMBL/GenBank/DDBJ databases">
        <authorList>
            <consortium name="DOE Joint Genome Institute"/>
            <person name="Ahrendt S."/>
            <person name="Riley R."/>
            <person name="Andreopoulos W."/>
            <person name="Labutti K."/>
            <person name="Pangilinan J."/>
            <person name="Ruiz-Duenas F.J."/>
            <person name="Barrasa J.M."/>
            <person name="Sanchez-Garcia M."/>
            <person name="Camarero S."/>
            <person name="Miyauchi S."/>
            <person name="Serrano A."/>
            <person name="Linde D."/>
            <person name="Babiker R."/>
            <person name="Drula E."/>
            <person name="Ayuso-Fernandez I."/>
            <person name="Pacheco R."/>
            <person name="Padilla G."/>
            <person name="Ferreira P."/>
            <person name="Barriuso J."/>
            <person name="Kellner H."/>
            <person name="Castanera R."/>
            <person name="Alfaro M."/>
            <person name="Ramirez L."/>
            <person name="Pisabarro A.G."/>
            <person name="Kuo A."/>
            <person name="Tritt A."/>
            <person name="Lipzen A."/>
            <person name="He G."/>
            <person name="Yan M."/>
            <person name="Ng V."/>
            <person name="Cullen D."/>
            <person name="Martin F."/>
            <person name="Rosso M.-N."/>
            <person name="Henrissat B."/>
            <person name="Hibbett D."/>
            <person name="Martinez A.T."/>
            <person name="Grigoriev I.V."/>
        </authorList>
    </citation>
    <scope>NUCLEOTIDE SEQUENCE</scope>
    <source>
        <strain evidence="2">ATCC 90797</strain>
    </source>
</reference>
<keyword evidence="3" id="KW-1185">Reference proteome</keyword>
<organism evidence="2 3">
    <name type="scientific">Pleurotus eryngii</name>
    <name type="common">Boletus of the steppes</name>
    <dbReference type="NCBI Taxonomy" id="5323"/>
    <lineage>
        <taxon>Eukaryota</taxon>
        <taxon>Fungi</taxon>
        <taxon>Dikarya</taxon>
        <taxon>Basidiomycota</taxon>
        <taxon>Agaricomycotina</taxon>
        <taxon>Agaricomycetes</taxon>
        <taxon>Agaricomycetidae</taxon>
        <taxon>Agaricales</taxon>
        <taxon>Pleurotineae</taxon>
        <taxon>Pleurotaceae</taxon>
        <taxon>Pleurotus</taxon>
    </lineage>
</organism>
<feature type="non-terminal residue" evidence="2">
    <location>
        <position position="52"/>
    </location>
</feature>
<evidence type="ECO:0000313" key="3">
    <source>
        <dbReference type="Proteomes" id="UP000807025"/>
    </source>
</evidence>
<accession>A0A9P6D8E1</accession>
<proteinExistence type="predicted"/>
<feature type="chain" id="PRO_5040358623" evidence="1">
    <location>
        <begin position="22"/>
        <end position="52"/>
    </location>
</feature>
<feature type="signal peptide" evidence="1">
    <location>
        <begin position="1"/>
        <end position="21"/>
    </location>
</feature>
<evidence type="ECO:0000256" key="1">
    <source>
        <dbReference type="SAM" id="SignalP"/>
    </source>
</evidence>
<comment type="caution">
    <text evidence="2">The sequence shown here is derived from an EMBL/GenBank/DDBJ whole genome shotgun (WGS) entry which is preliminary data.</text>
</comment>
<gene>
    <name evidence="2" type="ORF">BDN71DRAFT_1359823</name>
</gene>
<dbReference type="Proteomes" id="UP000807025">
    <property type="component" value="Unassembled WGS sequence"/>
</dbReference>
<keyword evidence="1" id="KW-0732">Signal</keyword>
<dbReference type="AlphaFoldDB" id="A0A9P6D8E1"/>
<protein>
    <submittedName>
        <fullName evidence="2">Uncharacterized protein</fullName>
    </submittedName>
</protein>
<dbReference type="OrthoDB" id="3133167at2759"/>
<evidence type="ECO:0000313" key="2">
    <source>
        <dbReference type="EMBL" id="KAF9496866.1"/>
    </source>
</evidence>
<name>A0A9P6D8E1_PLEER</name>